<evidence type="ECO:0000256" key="4">
    <source>
        <dbReference type="ARBA" id="ARBA00023239"/>
    </source>
</evidence>
<evidence type="ECO:0000256" key="2">
    <source>
        <dbReference type="ARBA" id="ARBA00022723"/>
    </source>
</evidence>
<evidence type="ECO:0000256" key="1">
    <source>
        <dbReference type="ARBA" id="ARBA00005495"/>
    </source>
</evidence>
<dbReference type="PANTHER" id="PTHR33337:SF40">
    <property type="entry name" value="CENP-V_GFA DOMAIN-CONTAINING PROTEIN-RELATED"/>
    <property type="match status" value="1"/>
</dbReference>
<dbReference type="PROSITE" id="PS51891">
    <property type="entry name" value="CENP_V_GFA"/>
    <property type="match status" value="1"/>
</dbReference>
<keyword evidence="2" id="KW-0479">Metal-binding</keyword>
<reference evidence="6 7" key="1">
    <citation type="submission" date="2023-08" db="EMBL/GenBank/DDBJ databases">
        <title>Implementing the SeqCode for naming new Mesorhizobium species isolated from Vachellia karroo root nodules.</title>
        <authorList>
            <person name="Van Lill M."/>
        </authorList>
    </citation>
    <scope>NUCLEOTIDE SEQUENCE [LARGE SCALE GENOMIC DNA]</scope>
    <source>
        <strain evidence="6 7">VK23A</strain>
    </source>
</reference>
<evidence type="ECO:0000313" key="7">
    <source>
        <dbReference type="Proteomes" id="UP001271780"/>
    </source>
</evidence>
<keyword evidence="7" id="KW-1185">Reference proteome</keyword>
<dbReference type="RefSeq" id="WP_320316386.1">
    <property type="nucleotide sequence ID" value="NZ_JAVIIX010000004.1"/>
</dbReference>
<dbReference type="PANTHER" id="PTHR33337">
    <property type="entry name" value="GFA DOMAIN-CONTAINING PROTEIN"/>
    <property type="match status" value="1"/>
</dbReference>
<dbReference type="InterPro" id="IPR011057">
    <property type="entry name" value="Mss4-like_sf"/>
</dbReference>
<dbReference type="Pfam" id="PF04828">
    <property type="entry name" value="GFA"/>
    <property type="match status" value="1"/>
</dbReference>
<keyword evidence="4" id="KW-0456">Lyase</keyword>
<dbReference type="InterPro" id="IPR006913">
    <property type="entry name" value="CENP-V/GFA"/>
</dbReference>
<comment type="caution">
    <text evidence="6">The sequence shown here is derived from an EMBL/GenBank/DDBJ whole genome shotgun (WGS) entry which is preliminary data.</text>
</comment>
<dbReference type="EMBL" id="JAVIIZ010000003">
    <property type="protein sequence ID" value="MDX8472145.1"/>
    <property type="molecule type" value="Genomic_DNA"/>
</dbReference>
<comment type="similarity">
    <text evidence="1">Belongs to the Gfa family.</text>
</comment>
<evidence type="ECO:0000259" key="5">
    <source>
        <dbReference type="PROSITE" id="PS51891"/>
    </source>
</evidence>
<proteinExistence type="inferred from homology"/>
<organism evidence="6 7">
    <name type="scientific">Mesorhizobium dulcispinae</name>
    <dbReference type="NCBI Taxonomy" id="3072316"/>
    <lineage>
        <taxon>Bacteria</taxon>
        <taxon>Pseudomonadati</taxon>
        <taxon>Pseudomonadota</taxon>
        <taxon>Alphaproteobacteria</taxon>
        <taxon>Hyphomicrobiales</taxon>
        <taxon>Phyllobacteriaceae</taxon>
        <taxon>Mesorhizobium</taxon>
    </lineage>
</organism>
<evidence type="ECO:0000313" key="6">
    <source>
        <dbReference type="EMBL" id="MDX8472145.1"/>
    </source>
</evidence>
<name>A0ABU4XEE3_9HYPH</name>
<keyword evidence="3" id="KW-0862">Zinc</keyword>
<evidence type="ECO:0000256" key="3">
    <source>
        <dbReference type="ARBA" id="ARBA00022833"/>
    </source>
</evidence>
<sequence>MAFLAGHCMCGAVTWTYSGNITRNLVCHCADCRRATSAPLTAFLGMRPEQLSWTGDIRHYESSPDTFRGFCPSCGTRLYFRSDRWPREIHVHAATMANPEDYLPDAQVFMPSRAKWLDRLPSLPAHEGFQEQPSGNSPAKTR</sequence>
<feature type="domain" description="CENP-V/GFA" evidence="5">
    <location>
        <begin position="4"/>
        <end position="118"/>
    </location>
</feature>
<gene>
    <name evidence="6" type="ORF">RFM27_08695</name>
</gene>
<dbReference type="Gene3D" id="3.90.1590.10">
    <property type="entry name" value="glutathione-dependent formaldehyde- activating enzyme (gfa)"/>
    <property type="match status" value="1"/>
</dbReference>
<dbReference type="SUPFAM" id="SSF51316">
    <property type="entry name" value="Mss4-like"/>
    <property type="match status" value="1"/>
</dbReference>
<protein>
    <submittedName>
        <fullName evidence="6">GFA family protein</fullName>
    </submittedName>
</protein>
<dbReference type="Proteomes" id="UP001271780">
    <property type="component" value="Unassembled WGS sequence"/>
</dbReference>
<accession>A0ABU4XEE3</accession>